<dbReference type="GO" id="GO:0007032">
    <property type="term" value="P:endosome organization"/>
    <property type="evidence" value="ECO:0007669"/>
    <property type="project" value="InterPro"/>
</dbReference>
<dbReference type="PANTHER" id="PTHR36983">
    <property type="entry name" value="DNAJ HOMOLOG SUBFAMILY C MEMBER 13"/>
    <property type="match status" value="1"/>
</dbReference>
<name>A0A8X7WCG9_BRACI</name>
<dbReference type="OrthoDB" id="1687581at2759"/>
<dbReference type="AlphaFoldDB" id="A0A8X7WCG9"/>
<evidence type="ECO:0000313" key="4">
    <source>
        <dbReference type="Proteomes" id="UP000886595"/>
    </source>
</evidence>
<dbReference type="GO" id="GO:2000641">
    <property type="term" value="P:regulation of early endosome to late endosome transport"/>
    <property type="evidence" value="ECO:0007669"/>
    <property type="project" value="InterPro"/>
</dbReference>
<evidence type="ECO:0000313" key="3">
    <source>
        <dbReference type="EMBL" id="KAG2327321.1"/>
    </source>
</evidence>
<keyword evidence="4" id="KW-1185">Reference proteome</keyword>
<reference evidence="3 4" key="1">
    <citation type="submission" date="2020-02" db="EMBL/GenBank/DDBJ databases">
        <authorList>
            <person name="Ma Q."/>
            <person name="Huang Y."/>
            <person name="Song X."/>
            <person name="Pei D."/>
        </authorList>
    </citation>
    <scope>NUCLEOTIDE SEQUENCE [LARGE SCALE GENOMIC DNA]</scope>
    <source>
        <strain evidence="3">Sxm20200214</strain>
        <tissue evidence="3">Leaf</tissue>
    </source>
</reference>
<proteinExistence type="predicted"/>
<dbReference type="InterPro" id="IPR044978">
    <property type="entry name" value="GRV2/DNAJC13"/>
</dbReference>
<dbReference type="PANTHER" id="PTHR36983:SF2">
    <property type="entry name" value="DNAJ HOMOLOG SUBFAMILY C MEMBER 13"/>
    <property type="match status" value="1"/>
</dbReference>
<evidence type="ECO:0000256" key="1">
    <source>
        <dbReference type="SAM" id="MobiDB-lite"/>
    </source>
</evidence>
<dbReference type="GO" id="GO:0010008">
    <property type="term" value="C:endosome membrane"/>
    <property type="evidence" value="ECO:0007669"/>
    <property type="project" value="TreeGrafter"/>
</dbReference>
<sequence length="429" mass="47052">MILPLGSSISSPGGLSLKPSKELGANQSRSRHYPGVADHTRLGFWDFLRPLLGHPPRSHTLHFIDSVTPVGSDRAMDSSVVAARGNVAASTAATAEEPEYLARYFVVKHSWRGRYKRILCISTAGIVTLDPHTLAITNSYETGSNFDGALPLIGRDENTDTVGGEFTISVRTDGKGKFKAMKFSSRYRASILTELYRLRWNQIRPVAEFQVLHLRRRNAEWVPYKLKVTYVGLELIDSKSGDSRWILDFRDMGSPAIILLSDAYRTKSTDSAGFVLCPMYGRKSKAFRAAPGTTNSSIVASLAKTAKSMVGVFLSVDGSLSMTASDYMTRRAKEAVGAEETPNGWWSVTRLRSAAHGTLNMSGLSLAIGPKGGLGDHGDAVPLQLILTKASLVERRIDNYEIYFSAIAKPFHDMAVPFTEHKSNKLTTF</sequence>
<evidence type="ECO:0000259" key="2">
    <source>
        <dbReference type="Pfam" id="PF19432"/>
    </source>
</evidence>
<feature type="domain" description="DnaJ homologue subfamily C GRV2/DNAJC13 N-terminal" evidence="2">
    <location>
        <begin position="103"/>
        <end position="331"/>
    </location>
</feature>
<accession>A0A8X7WCG9</accession>
<feature type="region of interest" description="Disordered" evidence="1">
    <location>
        <begin position="13"/>
        <end position="34"/>
    </location>
</feature>
<dbReference type="EMBL" id="JAAMPC010000002">
    <property type="protein sequence ID" value="KAG2327321.1"/>
    <property type="molecule type" value="Genomic_DNA"/>
</dbReference>
<dbReference type="GO" id="GO:0006898">
    <property type="term" value="P:receptor-mediated endocytosis"/>
    <property type="evidence" value="ECO:0007669"/>
    <property type="project" value="TreeGrafter"/>
</dbReference>
<protein>
    <recommendedName>
        <fullName evidence="2">DnaJ homologue subfamily C GRV2/DNAJC13 N-terminal domain-containing protein</fullName>
    </recommendedName>
</protein>
<organism evidence="3 4">
    <name type="scientific">Brassica carinata</name>
    <name type="common">Ethiopian mustard</name>
    <name type="synonym">Abyssinian cabbage</name>
    <dbReference type="NCBI Taxonomy" id="52824"/>
    <lineage>
        <taxon>Eukaryota</taxon>
        <taxon>Viridiplantae</taxon>
        <taxon>Streptophyta</taxon>
        <taxon>Embryophyta</taxon>
        <taxon>Tracheophyta</taxon>
        <taxon>Spermatophyta</taxon>
        <taxon>Magnoliopsida</taxon>
        <taxon>eudicotyledons</taxon>
        <taxon>Gunneridae</taxon>
        <taxon>Pentapetalae</taxon>
        <taxon>rosids</taxon>
        <taxon>malvids</taxon>
        <taxon>Brassicales</taxon>
        <taxon>Brassicaceae</taxon>
        <taxon>Brassiceae</taxon>
        <taxon>Brassica</taxon>
    </lineage>
</organism>
<gene>
    <name evidence="3" type="ORF">Bca52824_010049</name>
</gene>
<dbReference type="InterPro" id="IPR045802">
    <property type="entry name" value="GRV2/DNAJC13_N"/>
</dbReference>
<dbReference type="Pfam" id="PF19432">
    <property type="entry name" value="RME-8_N"/>
    <property type="match status" value="1"/>
</dbReference>
<dbReference type="Proteomes" id="UP000886595">
    <property type="component" value="Unassembled WGS sequence"/>
</dbReference>
<comment type="caution">
    <text evidence="3">The sequence shown here is derived from an EMBL/GenBank/DDBJ whole genome shotgun (WGS) entry which is preliminary data.</text>
</comment>